<proteinExistence type="predicted"/>
<gene>
    <name evidence="1" type="ORF">BJ138DRAFT_1123916</name>
</gene>
<dbReference type="Proteomes" id="UP000790377">
    <property type="component" value="Unassembled WGS sequence"/>
</dbReference>
<evidence type="ECO:0000313" key="2">
    <source>
        <dbReference type="Proteomes" id="UP000790377"/>
    </source>
</evidence>
<reference evidence="1" key="1">
    <citation type="journal article" date="2021" name="New Phytol.">
        <title>Evolutionary innovations through gain and loss of genes in the ectomycorrhizal Boletales.</title>
        <authorList>
            <person name="Wu G."/>
            <person name="Miyauchi S."/>
            <person name="Morin E."/>
            <person name="Kuo A."/>
            <person name="Drula E."/>
            <person name="Varga T."/>
            <person name="Kohler A."/>
            <person name="Feng B."/>
            <person name="Cao Y."/>
            <person name="Lipzen A."/>
            <person name="Daum C."/>
            <person name="Hundley H."/>
            <person name="Pangilinan J."/>
            <person name="Johnson J."/>
            <person name="Barry K."/>
            <person name="LaButti K."/>
            <person name="Ng V."/>
            <person name="Ahrendt S."/>
            <person name="Min B."/>
            <person name="Choi I.G."/>
            <person name="Park H."/>
            <person name="Plett J.M."/>
            <person name="Magnuson J."/>
            <person name="Spatafora J.W."/>
            <person name="Nagy L.G."/>
            <person name="Henrissat B."/>
            <person name="Grigoriev I.V."/>
            <person name="Yang Z.L."/>
            <person name="Xu J."/>
            <person name="Martin F.M."/>
        </authorList>
    </citation>
    <scope>NUCLEOTIDE SEQUENCE</scope>
    <source>
        <strain evidence="1">ATCC 28755</strain>
    </source>
</reference>
<organism evidence="1 2">
    <name type="scientific">Hygrophoropsis aurantiaca</name>
    <dbReference type="NCBI Taxonomy" id="72124"/>
    <lineage>
        <taxon>Eukaryota</taxon>
        <taxon>Fungi</taxon>
        <taxon>Dikarya</taxon>
        <taxon>Basidiomycota</taxon>
        <taxon>Agaricomycotina</taxon>
        <taxon>Agaricomycetes</taxon>
        <taxon>Agaricomycetidae</taxon>
        <taxon>Boletales</taxon>
        <taxon>Coniophorineae</taxon>
        <taxon>Hygrophoropsidaceae</taxon>
        <taxon>Hygrophoropsis</taxon>
    </lineage>
</organism>
<name>A0ACB8ALQ6_9AGAM</name>
<evidence type="ECO:0000313" key="1">
    <source>
        <dbReference type="EMBL" id="KAH7913938.1"/>
    </source>
</evidence>
<sequence length="309" mass="34691">MSDSHQPDKVVGPPFDAADADIILRSSDGADLRTYKFLLSFASPVFRTMLSLPQPIDEVPTSSSTFPIIPMPEDRHTLEKLLLHCYPGSSISLHSLDDIKLVLDAAAKYDMEFVLENIKKWMVTSTLFKNNPLAFYVLSCVRGFKVEARLSASRALEVIEREPNHFIPELEEISAGTYYRLIKYHAQCGAAARDVMQNLQWIPMAERLIINTNWPGCEHCRDLKVPLFGGGMYSLPTWLKTYLDGLGEELYRRPCASTVMKTESFNAALIKGASCEVCNNTLATKLSRMRDKFAARVATVISQVKLEFS</sequence>
<dbReference type="EMBL" id="MU267621">
    <property type="protein sequence ID" value="KAH7913938.1"/>
    <property type="molecule type" value="Genomic_DNA"/>
</dbReference>
<comment type="caution">
    <text evidence="1">The sequence shown here is derived from an EMBL/GenBank/DDBJ whole genome shotgun (WGS) entry which is preliminary data.</text>
</comment>
<protein>
    <submittedName>
        <fullName evidence="1">Uncharacterized protein</fullName>
    </submittedName>
</protein>
<keyword evidence="2" id="KW-1185">Reference proteome</keyword>
<accession>A0ACB8ALQ6</accession>